<comment type="similarity">
    <text evidence="1 2">Belongs to the small heat shock protein (HSP20) family.</text>
</comment>
<evidence type="ECO:0000259" key="4">
    <source>
        <dbReference type="PROSITE" id="PS51203"/>
    </source>
</evidence>
<dbReference type="EMBL" id="CADCTA010000086">
    <property type="protein sequence ID" value="CAA9254445.1"/>
    <property type="molecule type" value="Genomic_DNA"/>
</dbReference>
<dbReference type="InterPro" id="IPR002068">
    <property type="entry name" value="A-crystallin/Hsp20_dom"/>
</dbReference>
<sequence length="139" mass="15834">MDRFTNLRDEINSLFEGPFWSNTMRTPQLFNGWAPALDLYQTNDDVVAMVELPGMRKEDIDISLHDGMLTISGERKDETPEGDKTARTERFVGKFRRSISLPTRVDVNKVNATYKDGMLTVTLPKAEEVKPKQIQVNVS</sequence>
<dbReference type="CDD" id="cd06464">
    <property type="entry name" value="ACD_sHsps-like"/>
    <property type="match status" value="1"/>
</dbReference>
<evidence type="ECO:0000256" key="2">
    <source>
        <dbReference type="RuleBase" id="RU003616"/>
    </source>
</evidence>
<evidence type="ECO:0000313" key="5">
    <source>
        <dbReference type="EMBL" id="CAA9254445.1"/>
    </source>
</evidence>
<dbReference type="Pfam" id="PF00011">
    <property type="entry name" value="HSP20"/>
    <property type="match status" value="1"/>
</dbReference>
<protein>
    <submittedName>
        <fullName evidence="5">Heat shock protein Hsp20</fullName>
    </submittedName>
</protein>
<feature type="domain" description="SHSP" evidence="3">
    <location>
        <begin position="28"/>
        <end position="139"/>
    </location>
</feature>
<dbReference type="InterPro" id="IPR008978">
    <property type="entry name" value="HSP20-like_chaperone"/>
</dbReference>
<dbReference type="PROSITE" id="PS51203">
    <property type="entry name" value="CS"/>
    <property type="match status" value="1"/>
</dbReference>
<dbReference type="Gene3D" id="2.60.40.790">
    <property type="match status" value="1"/>
</dbReference>
<reference evidence="5" key="1">
    <citation type="submission" date="2020-02" db="EMBL/GenBank/DDBJ databases">
        <authorList>
            <person name="Meier V. D."/>
        </authorList>
    </citation>
    <scope>NUCLEOTIDE SEQUENCE</scope>
    <source>
        <strain evidence="5">AVDCRST_MAG42</strain>
    </source>
</reference>
<keyword evidence="5" id="KW-0346">Stress response</keyword>
<dbReference type="AlphaFoldDB" id="A0A6J4IK37"/>
<dbReference type="InterPro" id="IPR031107">
    <property type="entry name" value="Small_HSP"/>
</dbReference>
<dbReference type="PANTHER" id="PTHR11527">
    <property type="entry name" value="HEAT-SHOCK PROTEIN 20 FAMILY MEMBER"/>
    <property type="match status" value="1"/>
</dbReference>
<feature type="domain" description="CS" evidence="4">
    <location>
        <begin position="32"/>
        <end position="134"/>
    </location>
</feature>
<proteinExistence type="inferred from homology"/>
<name>A0A6J4IK37_9BACT</name>
<organism evidence="5">
    <name type="scientific">uncultured Chthoniobacterales bacterium</name>
    <dbReference type="NCBI Taxonomy" id="1836801"/>
    <lineage>
        <taxon>Bacteria</taxon>
        <taxon>Pseudomonadati</taxon>
        <taxon>Verrucomicrobiota</taxon>
        <taxon>Spartobacteria</taxon>
        <taxon>Chthoniobacterales</taxon>
        <taxon>environmental samples</taxon>
    </lineage>
</organism>
<evidence type="ECO:0000259" key="3">
    <source>
        <dbReference type="PROSITE" id="PS01031"/>
    </source>
</evidence>
<accession>A0A6J4IK37</accession>
<dbReference type="InterPro" id="IPR007052">
    <property type="entry name" value="CS_dom"/>
</dbReference>
<gene>
    <name evidence="5" type="ORF">AVDCRST_MAG42-2704</name>
</gene>
<dbReference type="SUPFAM" id="SSF49764">
    <property type="entry name" value="HSP20-like chaperones"/>
    <property type="match status" value="1"/>
</dbReference>
<dbReference type="PROSITE" id="PS01031">
    <property type="entry name" value="SHSP"/>
    <property type="match status" value="1"/>
</dbReference>
<evidence type="ECO:0000256" key="1">
    <source>
        <dbReference type="PROSITE-ProRule" id="PRU00285"/>
    </source>
</evidence>